<proteinExistence type="predicted"/>
<organism evidence="2 3">
    <name type="scientific">Halteria grandinella</name>
    <dbReference type="NCBI Taxonomy" id="5974"/>
    <lineage>
        <taxon>Eukaryota</taxon>
        <taxon>Sar</taxon>
        <taxon>Alveolata</taxon>
        <taxon>Ciliophora</taxon>
        <taxon>Intramacronucleata</taxon>
        <taxon>Spirotrichea</taxon>
        <taxon>Stichotrichia</taxon>
        <taxon>Sporadotrichida</taxon>
        <taxon>Halteriidae</taxon>
        <taxon>Halteria</taxon>
    </lineage>
</organism>
<evidence type="ECO:0000313" key="2">
    <source>
        <dbReference type="EMBL" id="TNV86960.1"/>
    </source>
</evidence>
<feature type="region of interest" description="Disordered" evidence="1">
    <location>
        <begin position="1"/>
        <end position="22"/>
    </location>
</feature>
<sequence length="221" mass="25015">MLPHTTSNQHHDEPSRMTSHENILNKSQMGTIRGLKGDANASHSKTISVVFGNQQVSHAVLNTQSASLPLVQGRYVHDHPTYTETKKGKRVFTENLLVSQLANEKEGQGDLADRAGVASLTEAKRTNWKKALSGLSGYANPVNKARRHKRISGRRRKRWRPRESILLNKIDTTLGRSRFDTKVNAFFMMAPGQYILGKRGLVFDQFCPRPRIIQQVYLRDE</sequence>
<comment type="caution">
    <text evidence="2">The sequence shown here is derived from an EMBL/GenBank/DDBJ whole genome shotgun (WGS) entry which is preliminary data.</text>
</comment>
<dbReference type="Proteomes" id="UP000785679">
    <property type="component" value="Unassembled WGS sequence"/>
</dbReference>
<accession>A0A8J8T9T6</accession>
<dbReference type="AlphaFoldDB" id="A0A8J8T9T6"/>
<reference evidence="2" key="1">
    <citation type="submission" date="2019-06" db="EMBL/GenBank/DDBJ databases">
        <authorList>
            <person name="Zheng W."/>
        </authorList>
    </citation>
    <scope>NUCLEOTIDE SEQUENCE</scope>
    <source>
        <strain evidence="2">QDHG01</strain>
    </source>
</reference>
<evidence type="ECO:0000313" key="3">
    <source>
        <dbReference type="Proteomes" id="UP000785679"/>
    </source>
</evidence>
<name>A0A8J8T9T6_HALGN</name>
<keyword evidence="3" id="KW-1185">Reference proteome</keyword>
<evidence type="ECO:0000256" key="1">
    <source>
        <dbReference type="SAM" id="MobiDB-lite"/>
    </source>
</evidence>
<gene>
    <name evidence="2" type="ORF">FGO68_gene5271</name>
</gene>
<protein>
    <submittedName>
        <fullName evidence="2">Uncharacterized protein</fullName>
    </submittedName>
</protein>
<dbReference type="EMBL" id="RRYP01000712">
    <property type="protein sequence ID" value="TNV86960.1"/>
    <property type="molecule type" value="Genomic_DNA"/>
</dbReference>
<feature type="compositionally biased region" description="Basic and acidic residues" evidence="1">
    <location>
        <begin position="9"/>
        <end position="19"/>
    </location>
</feature>